<name>A0AAD6VBA2_9AGAR</name>
<proteinExistence type="predicted"/>
<evidence type="ECO:0000313" key="3">
    <source>
        <dbReference type="Proteomes" id="UP001219525"/>
    </source>
</evidence>
<dbReference type="AlphaFoldDB" id="A0AAD6VBA2"/>
<keyword evidence="3" id="KW-1185">Reference proteome</keyword>
<keyword evidence="1" id="KW-1133">Transmembrane helix</keyword>
<keyword evidence="1" id="KW-0472">Membrane</keyword>
<organism evidence="2 3">
    <name type="scientific">Mycena pura</name>
    <dbReference type="NCBI Taxonomy" id="153505"/>
    <lineage>
        <taxon>Eukaryota</taxon>
        <taxon>Fungi</taxon>
        <taxon>Dikarya</taxon>
        <taxon>Basidiomycota</taxon>
        <taxon>Agaricomycotina</taxon>
        <taxon>Agaricomycetes</taxon>
        <taxon>Agaricomycetidae</taxon>
        <taxon>Agaricales</taxon>
        <taxon>Marasmiineae</taxon>
        <taxon>Mycenaceae</taxon>
        <taxon>Mycena</taxon>
    </lineage>
</organism>
<keyword evidence="1" id="KW-0812">Transmembrane</keyword>
<protein>
    <submittedName>
        <fullName evidence="2">Uncharacterized protein</fullName>
    </submittedName>
</protein>
<sequence>MILCLAMEVVIFRALRRAWATLKAEDRRSVSKIIRVLAFTLVGMLSIMYVIFLSLIFLALPNEHDTAFNIVIATIPVSSVLIFGTQEDILTVGASALRIRRSSHGADTWDAFTTNETNESI</sequence>
<comment type="caution">
    <text evidence="2">The sequence shown here is derived from an EMBL/GenBank/DDBJ whole genome shotgun (WGS) entry which is preliminary data.</text>
</comment>
<evidence type="ECO:0000256" key="1">
    <source>
        <dbReference type="SAM" id="Phobius"/>
    </source>
</evidence>
<dbReference type="EMBL" id="JARJCW010000037">
    <property type="protein sequence ID" value="KAJ7207211.1"/>
    <property type="molecule type" value="Genomic_DNA"/>
</dbReference>
<accession>A0AAD6VBA2</accession>
<evidence type="ECO:0000313" key="2">
    <source>
        <dbReference type="EMBL" id="KAJ7207211.1"/>
    </source>
</evidence>
<feature type="transmembrane region" description="Helical" evidence="1">
    <location>
        <begin position="66"/>
        <end position="84"/>
    </location>
</feature>
<gene>
    <name evidence="2" type="ORF">GGX14DRAFT_456576</name>
</gene>
<dbReference type="Proteomes" id="UP001219525">
    <property type="component" value="Unassembled WGS sequence"/>
</dbReference>
<feature type="transmembrane region" description="Helical" evidence="1">
    <location>
        <begin position="36"/>
        <end position="60"/>
    </location>
</feature>
<reference evidence="2" key="1">
    <citation type="submission" date="2023-03" db="EMBL/GenBank/DDBJ databases">
        <title>Massive genome expansion in bonnet fungi (Mycena s.s.) driven by repeated elements and novel gene families across ecological guilds.</title>
        <authorList>
            <consortium name="Lawrence Berkeley National Laboratory"/>
            <person name="Harder C.B."/>
            <person name="Miyauchi S."/>
            <person name="Viragh M."/>
            <person name="Kuo A."/>
            <person name="Thoen E."/>
            <person name="Andreopoulos B."/>
            <person name="Lu D."/>
            <person name="Skrede I."/>
            <person name="Drula E."/>
            <person name="Henrissat B."/>
            <person name="Morin E."/>
            <person name="Kohler A."/>
            <person name="Barry K."/>
            <person name="LaButti K."/>
            <person name="Morin E."/>
            <person name="Salamov A."/>
            <person name="Lipzen A."/>
            <person name="Mereny Z."/>
            <person name="Hegedus B."/>
            <person name="Baldrian P."/>
            <person name="Stursova M."/>
            <person name="Weitz H."/>
            <person name="Taylor A."/>
            <person name="Grigoriev I.V."/>
            <person name="Nagy L.G."/>
            <person name="Martin F."/>
            <person name="Kauserud H."/>
        </authorList>
    </citation>
    <scope>NUCLEOTIDE SEQUENCE</scope>
    <source>
        <strain evidence="2">9144</strain>
    </source>
</reference>